<dbReference type="InterPro" id="IPR012433">
    <property type="entry name" value="Imm11"/>
</dbReference>
<dbReference type="KEGG" id="mard:IBG28_18395"/>
<dbReference type="RefSeq" id="WP_111606773.1">
    <property type="nucleotide sequence ID" value="NZ_BMLJ01000009.1"/>
</dbReference>
<keyword evidence="3" id="KW-1185">Reference proteome</keyword>
<evidence type="ECO:0000259" key="1">
    <source>
        <dbReference type="Pfam" id="PF07791"/>
    </source>
</evidence>
<feature type="domain" description="Immunity MXAN-0049 protein" evidence="1">
    <location>
        <begin position="57"/>
        <end position="171"/>
    </location>
</feature>
<dbReference type="Pfam" id="PF07791">
    <property type="entry name" value="Imm11"/>
    <property type="match status" value="1"/>
</dbReference>
<dbReference type="AlphaFoldDB" id="A0A7H1J534"/>
<protein>
    <recommendedName>
        <fullName evidence="1">Immunity MXAN-0049 protein domain-containing protein</fullName>
    </recommendedName>
</protein>
<name>A0A7H1J534_9GAMM</name>
<evidence type="ECO:0000313" key="3">
    <source>
        <dbReference type="Proteomes" id="UP000516370"/>
    </source>
</evidence>
<dbReference type="OrthoDB" id="6402913at2"/>
<reference evidence="2 3" key="1">
    <citation type="submission" date="2020-09" db="EMBL/GenBank/DDBJ databases">
        <title>Complete genome sequence of an Arctic sea ice bacterium Marinomonas arctica BSI20414.</title>
        <authorList>
            <person name="Liao L."/>
            <person name="Chen B."/>
        </authorList>
    </citation>
    <scope>NUCLEOTIDE SEQUENCE [LARGE SCALE GENOMIC DNA]</scope>
    <source>
        <strain evidence="2 3">BSI20414</strain>
    </source>
</reference>
<proteinExistence type="predicted"/>
<dbReference type="EMBL" id="CP061081">
    <property type="protein sequence ID" value="QNT05600.1"/>
    <property type="molecule type" value="Genomic_DNA"/>
</dbReference>
<evidence type="ECO:0000313" key="2">
    <source>
        <dbReference type="EMBL" id="QNT05600.1"/>
    </source>
</evidence>
<sequence>MKYWILWPTKEGLRVLADIKIDYFNQKTYVDSTHKESEIIGDLNVDYPLFSGIAGQVFSQRLINEIAKFNPEGVIFQPITLKLPDGSFNHTWCKIVVSAHVDCIDFKSSTLKMDEDGSIRRIKKLVLNEEKADRAGYDIFRLHDEFPRIVISDRIKQAIESVNPTGICFEPTDGSDPDWC</sequence>
<gene>
    <name evidence="2" type="ORF">IBG28_18395</name>
</gene>
<organism evidence="2 3">
    <name type="scientific">Marinomonas arctica</name>
    <dbReference type="NCBI Taxonomy" id="383750"/>
    <lineage>
        <taxon>Bacteria</taxon>
        <taxon>Pseudomonadati</taxon>
        <taxon>Pseudomonadota</taxon>
        <taxon>Gammaproteobacteria</taxon>
        <taxon>Oceanospirillales</taxon>
        <taxon>Oceanospirillaceae</taxon>
        <taxon>Marinomonas</taxon>
    </lineage>
</organism>
<accession>A0A7H1J534</accession>
<dbReference type="Proteomes" id="UP000516370">
    <property type="component" value="Chromosome"/>
</dbReference>